<dbReference type="OrthoDB" id="43218at2759"/>
<keyword evidence="2" id="KW-1185">Reference proteome</keyword>
<comment type="caution">
    <text evidence="1">The sequence shown here is derived from an EMBL/GenBank/DDBJ whole genome shotgun (WGS) entry which is preliminary data.</text>
</comment>
<protein>
    <submittedName>
        <fullName evidence="1">Uncharacterized protein</fullName>
    </submittedName>
</protein>
<sequence length="492" mass="56207">MLRRCLPSPRITTRRVRLLSTTASDRLVGYSPMAQGGPVNTNSTYIPTEKDVTTAGGVWAPTSAKRDALAEFKTAAAGKSLDEQATKEEKLDLYLVDGMVLIGKCTDGSLLNLSDPADKMNAVETWWMKEKVTEDTLLYQVQWKERLTDLSKKMDALLASMPADRCLRDIRDYMDAQDTLTDEDKKQETPLGERAFPLMTGLDGEELTQQKVTEENLEQAISRFRLIMAQEAAKMLIERWDHLTTPSDHDVDRAAVQGIDLTKQDKVLSHLQMQLVLESFIQGDCASRVESLWGMFNKEGDGLLDEDKMNMVCELAIEPVGKALERLHDESLAASPARKVLEEFSATPPSMGWREGRKDTAIKKNLKKMFRTTCKYHFRDEVEVNHRLRCIYAWANKKHQDNKIESVHVEEQGLTGRKRYVELKPKISLEEFREVQRIHFTHLDRVAQEFLKSYREDILIKQGKGRRRSEFYRESALFLTVVAIADFIITSL</sequence>
<evidence type="ECO:0000313" key="2">
    <source>
        <dbReference type="Proteomes" id="UP000198406"/>
    </source>
</evidence>
<gene>
    <name evidence="1" type="ORF">FisN_4Lh384</name>
</gene>
<organism evidence="1 2">
    <name type="scientific">Fistulifera solaris</name>
    <name type="common">Oleaginous diatom</name>
    <dbReference type="NCBI Taxonomy" id="1519565"/>
    <lineage>
        <taxon>Eukaryota</taxon>
        <taxon>Sar</taxon>
        <taxon>Stramenopiles</taxon>
        <taxon>Ochrophyta</taxon>
        <taxon>Bacillariophyta</taxon>
        <taxon>Bacillariophyceae</taxon>
        <taxon>Bacillariophycidae</taxon>
        <taxon>Naviculales</taxon>
        <taxon>Naviculaceae</taxon>
        <taxon>Fistulifera</taxon>
    </lineage>
</organism>
<dbReference type="AlphaFoldDB" id="A0A1Z5JZD1"/>
<name>A0A1Z5JZD1_FISSO</name>
<dbReference type="Proteomes" id="UP000198406">
    <property type="component" value="Unassembled WGS sequence"/>
</dbReference>
<accession>A0A1Z5JZD1</accession>
<proteinExistence type="predicted"/>
<dbReference type="EMBL" id="BDSP01000136">
    <property type="protein sequence ID" value="GAX19403.1"/>
    <property type="molecule type" value="Genomic_DNA"/>
</dbReference>
<reference evidence="1 2" key="1">
    <citation type="journal article" date="2015" name="Plant Cell">
        <title>Oil accumulation by the oleaginous diatom Fistulifera solaris as revealed by the genome and transcriptome.</title>
        <authorList>
            <person name="Tanaka T."/>
            <person name="Maeda Y."/>
            <person name="Veluchamy A."/>
            <person name="Tanaka M."/>
            <person name="Abida H."/>
            <person name="Marechal E."/>
            <person name="Bowler C."/>
            <person name="Muto M."/>
            <person name="Sunaga Y."/>
            <person name="Tanaka M."/>
            <person name="Yoshino T."/>
            <person name="Taniguchi T."/>
            <person name="Fukuda Y."/>
            <person name="Nemoto M."/>
            <person name="Matsumoto M."/>
            <person name="Wong P.S."/>
            <person name="Aburatani S."/>
            <person name="Fujibuchi W."/>
        </authorList>
    </citation>
    <scope>NUCLEOTIDE SEQUENCE [LARGE SCALE GENOMIC DNA]</scope>
    <source>
        <strain evidence="1 2">JPCC DA0580</strain>
    </source>
</reference>
<evidence type="ECO:0000313" key="1">
    <source>
        <dbReference type="EMBL" id="GAX19403.1"/>
    </source>
</evidence>
<dbReference type="InParanoid" id="A0A1Z5JZD1"/>